<dbReference type="AlphaFoldDB" id="A0A2M7UUQ4"/>
<evidence type="ECO:0000313" key="10">
    <source>
        <dbReference type="Proteomes" id="UP000229166"/>
    </source>
</evidence>
<sequence length="194" mass="22110">MDLKKIVNFFFEVVYSKRIPRSGLPIVDVKNPDSVAEHGFTTAQIAYILAKMEKADAEHAVLVALFHDNGETRLGDMNLIQKCYLNTELAEKKAFLDQIEGLVGEDELKELFEEFNEGKTIEGIVAWDADKLELAVQAKCSLDMGSNKSVQLWIDRIRILLKTNSAKKLLEIIEKTDMNEWWQAIPGIRKEIKK</sequence>
<dbReference type="PANTHER" id="PTHR11845:SF13">
    <property type="entry name" value="5'-DEOXYNUCLEOTIDASE HDDC2"/>
    <property type="match status" value="1"/>
</dbReference>
<dbReference type="EC" id="3.1.3.89" evidence="5"/>
<evidence type="ECO:0000256" key="7">
    <source>
        <dbReference type="ARBA" id="ARBA00022801"/>
    </source>
</evidence>
<comment type="catalytic activity">
    <reaction evidence="1">
        <text>a 2'-deoxyribonucleoside 5'-phosphate + H2O = a 2'-deoxyribonucleoside + phosphate</text>
        <dbReference type="Rhea" id="RHEA:36167"/>
        <dbReference type="ChEBI" id="CHEBI:15377"/>
        <dbReference type="ChEBI" id="CHEBI:18274"/>
        <dbReference type="ChEBI" id="CHEBI:43474"/>
        <dbReference type="ChEBI" id="CHEBI:65317"/>
        <dbReference type="EC" id="3.1.3.89"/>
    </reaction>
</comment>
<accession>A0A2M7UUQ4</accession>
<comment type="cofactor">
    <cofactor evidence="3">
        <name>Co(2+)</name>
        <dbReference type="ChEBI" id="CHEBI:48828"/>
    </cofactor>
</comment>
<comment type="cofactor">
    <cofactor evidence="2">
        <name>Mn(2+)</name>
        <dbReference type="ChEBI" id="CHEBI:29035"/>
    </cofactor>
</comment>
<evidence type="ECO:0000256" key="1">
    <source>
        <dbReference type="ARBA" id="ARBA00001638"/>
    </source>
</evidence>
<dbReference type="EMBL" id="PFOZ01000018">
    <property type="protein sequence ID" value="PIZ87581.1"/>
    <property type="molecule type" value="Genomic_DNA"/>
</dbReference>
<evidence type="ECO:0000256" key="3">
    <source>
        <dbReference type="ARBA" id="ARBA00001941"/>
    </source>
</evidence>
<dbReference type="SMART" id="SM00471">
    <property type="entry name" value="HDc"/>
    <property type="match status" value="1"/>
</dbReference>
<dbReference type="InterPro" id="IPR039356">
    <property type="entry name" value="YfbR/HDDC2"/>
</dbReference>
<evidence type="ECO:0000256" key="5">
    <source>
        <dbReference type="ARBA" id="ARBA00012964"/>
    </source>
</evidence>
<dbReference type="InterPro" id="IPR006674">
    <property type="entry name" value="HD_domain"/>
</dbReference>
<dbReference type="InterPro" id="IPR003607">
    <property type="entry name" value="HD/PDEase_dom"/>
</dbReference>
<reference evidence="10" key="1">
    <citation type="submission" date="2017-09" db="EMBL/GenBank/DDBJ databases">
        <title>Depth-based differentiation of microbial function through sediment-hosted aquifers and enrichment of novel symbionts in the deep terrestrial subsurface.</title>
        <authorList>
            <person name="Probst A.J."/>
            <person name="Ladd B."/>
            <person name="Jarett J.K."/>
            <person name="Geller-Mcgrath D.E."/>
            <person name="Sieber C.M.K."/>
            <person name="Emerson J.B."/>
            <person name="Anantharaman K."/>
            <person name="Thomas B.C."/>
            <person name="Malmstrom R."/>
            <person name="Stieglmeier M."/>
            <person name="Klingl A."/>
            <person name="Woyke T."/>
            <person name="Ryan C.M."/>
            <person name="Banfield J.F."/>
        </authorList>
    </citation>
    <scope>NUCLEOTIDE SEQUENCE [LARGE SCALE GENOMIC DNA]</scope>
</reference>
<dbReference type="Pfam" id="PF13023">
    <property type="entry name" value="HD_3"/>
    <property type="match status" value="1"/>
</dbReference>
<comment type="caution">
    <text evidence="9">The sequence shown here is derived from an EMBL/GenBank/DDBJ whole genome shotgun (WGS) entry which is preliminary data.</text>
</comment>
<name>A0A2M7UUQ4_9BACT</name>
<keyword evidence="6" id="KW-0479">Metal-binding</keyword>
<evidence type="ECO:0000259" key="8">
    <source>
        <dbReference type="SMART" id="SM00471"/>
    </source>
</evidence>
<dbReference type="PANTHER" id="PTHR11845">
    <property type="entry name" value="5'-DEOXYNUCLEOTIDASE HDDC2"/>
    <property type="match status" value="1"/>
</dbReference>
<dbReference type="Proteomes" id="UP000229166">
    <property type="component" value="Unassembled WGS sequence"/>
</dbReference>
<evidence type="ECO:0000313" key="9">
    <source>
        <dbReference type="EMBL" id="PIZ87581.1"/>
    </source>
</evidence>
<dbReference type="GO" id="GO:0005737">
    <property type="term" value="C:cytoplasm"/>
    <property type="evidence" value="ECO:0007669"/>
    <property type="project" value="TreeGrafter"/>
</dbReference>
<dbReference type="SUPFAM" id="SSF109604">
    <property type="entry name" value="HD-domain/PDEase-like"/>
    <property type="match status" value="1"/>
</dbReference>
<dbReference type="Gene3D" id="1.10.3210.10">
    <property type="entry name" value="Hypothetical protein af1432"/>
    <property type="match status" value="1"/>
</dbReference>
<evidence type="ECO:0000256" key="6">
    <source>
        <dbReference type="ARBA" id="ARBA00022723"/>
    </source>
</evidence>
<dbReference type="GO" id="GO:0046872">
    <property type="term" value="F:metal ion binding"/>
    <property type="evidence" value="ECO:0007669"/>
    <property type="project" value="UniProtKB-KW"/>
</dbReference>
<organism evidence="9 10">
    <name type="scientific">Candidatus Nealsonbacteria bacterium CG_4_10_14_0_2_um_filter_40_15</name>
    <dbReference type="NCBI Taxonomy" id="1974682"/>
    <lineage>
        <taxon>Bacteria</taxon>
        <taxon>Candidatus Nealsoniibacteriota</taxon>
    </lineage>
</organism>
<evidence type="ECO:0000256" key="2">
    <source>
        <dbReference type="ARBA" id="ARBA00001936"/>
    </source>
</evidence>
<protein>
    <recommendedName>
        <fullName evidence="5">5'-deoxynucleotidase</fullName>
        <ecNumber evidence="5">3.1.3.89</ecNumber>
    </recommendedName>
</protein>
<dbReference type="GO" id="GO:0002953">
    <property type="term" value="F:5'-deoxynucleotidase activity"/>
    <property type="evidence" value="ECO:0007669"/>
    <property type="project" value="UniProtKB-EC"/>
</dbReference>
<comment type="subunit">
    <text evidence="4">Homodimer.</text>
</comment>
<feature type="domain" description="HD/PDEase" evidence="8">
    <location>
        <begin position="31"/>
        <end position="144"/>
    </location>
</feature>
<gene>
    <name evidence="9" type="ORF">COX92_00895</name>
</gene>
<evidence type="ECO:0000256" key="4">
    <source>
        <dbReference type="ARBA" id="ARBA00011738"/>
    </source>
</evidence>
<proteinExistence type="predicted"/>
<keyword evidence="7 9" id="KW-0378">Hydrolase</keyword>